<name>A0A8T0EWA8_ARGBR</name>
<reference evidence="1" key="1">
    <citation type="journal article" date="2020" name="bioRxiv">
        <title>Chromosome-level reference genome of the European wasp spider Argiope bruennichi: a resource for studies on range expansion and evolutionary adaptation.</title>
        <authorList>
            <person name="Sheffer M.M."/>
            <person name="Hoppe A."/>
            <person name="Krehenwinkel H."/>
            <person name="Uhl G."/>
            <person name="Kuss A.W."/>
            <person name="Jensen L."/>
            <person name="Jensen C."/>
            <person name="Gillespie R.G."/>
            <person name="Hoff K.J."/>
            <person name="Prost S."/>
        </authorList>
    </citation>
    <scope>NUCLEOTIDE SEQUENCE</scope>
</reference>
<gene>
    <name evidence="1" type="ORF">HNY73_012867</name>
</gene>
<evidence type="ECO:0000313" key="2">
    <source>
        <dbReference type="Proteomes" id="UP000807504"/>
    </source>
</evidence>
<accession>A0A8T0EWA8</accession>
<dbReference type="AlphaFoldDB" id="A0A8T0EWA8"/>
<sequence length="95" mass="10783">MIPLSLIYPSYFFGANTKLELLLSIHLAPFTGRIRRHNVRTSKFQRVSWVDGINDKDYNKNGRVNVDGKGSPRFSSPLISLRNVAHIFRAPREGG</sequence>
<keyword evidence="2" id="KW-1185">Reference proteome</keyword>
<reference evidence="1" key="2">
    <citation type="submission" date="2020-06" db="EMBL/GenBank/DDBJ databases">
        <authorList>
            <person name="Sheffer M."/>
        </authorList>
    </citation>
    <scope>NUCLEOTIDE SEQUENCE</scope>
</reference>
<evidence type="ECO:0000313" key="1">
    <source>
        <dbReference type="EMBL" id="KAF8782603.1"/>
    </source>
</evidence>
<organism evidence="1 2">
    <name type="scientific">Argiope bruennichi</name>
    <name type="common">Wasp spider</name>
    <name type="synonym">Aranea bruennichi</name>
    <dbReference type="NCBI Taxonomy" id="94029"/>
    <lineage>
        <taxon>Eukaryota</taxon>
        <taxon>Metazoa</taxon>
        <taxon>Ecdysozoa</taxon>
        <taxon>Arthropoda</taxon>
        <taxon>Chelicerata</taxon>
        <taxon>Arachnida</taxon>
        <taxon>Araneae</taxon>
        <taxon>Araneomorphae</taxon>
        <taxon>Entelegynae</taxon>
        <taxon>Araneoidea</taxon>
        <taxon>Araneidae</taxon>
        <taxon>Argiope</taxon>
    </lineage>
</organism>
<dbReference type="Proteomes" id="UP000807504">
    <property type="component" value="Unassembled WGS sequence"/>
</dbReference>
<protein>
    <submittedName>
        <fullName evidence="1">Uncharacterized protein</fullName>
    </submittedName>
</protein>
<dbReference type="EMBL" id="JABXBU010001863">
    <property type="protein sequence ID" value="KAF8782603.1"/>
    <property type="molecule type" value="Genomic_DNA"/>
</dbReference>
<comment type="caution">
    <text evidence="1">The sequence shown here is derived from an EMBL/GenBank/DDBJ whole genome shotgun (WGS) entry which is preliminary data.</text>
</comment>
<proteinExistence type="predicted"/>